<accession>A0ACC2ASG2</accession>
<name>A0ACC2ASG2_DIPCM</name>
<gene>
    <name evidence="1" type="ORF">O6H91_19G007900</name>
</gene>
<proteinExistence type="predicted"/>
<comment type="caution">
    <text evidence="1">The sequence shown here is derived from an EMBL/GenBank/DDBJ whole genome shotgun (WGS) entry which is preliminary data.</text>
</comment>
<evidence type="ECO:0000313" key="2">
    <source>
        <dbReference type="Proteomes" id="UP001162992"/>
    </source>
</evidence>
<organism evidence="1 2">
    <name type="scientific">Diphasiastrum complanatum</name>
    <name type="common">Issler's clubmoss</name>
    <name type="synonym">Lycopodium complanatum</name>
    <dbReference type="NCBI Taxonomy" id="34168"/>
    <lineage>
        <taxon>Eukaryota</taxon>
        <taxon>Viridiplantae</taxon>
        <taxon>Streptophyta</taxon>
        <taxon>Embryophyta</taxon>
        <taxon>Tracheophyta</taxon>
        <taxon>Lycopodiopsida</taxon>
        <taxon>Lycopodiales</taxon>
        <taxon>Lycopodiaceae</taxon>
        <taxon>Lycopodioideae</taxon>
        <taxon>Diphasiastrum</taxon>
    </lineage>
</organism>
<reference evidence="2" key="1">
    <citation type="journal article" date="2024" name="Proc. Natl. Acad. Sci. U.S.A.">
        <title>Extraordinary preservation of gene collinearity over three hundred million years revealed in homosporous lycophytes.</title>
        <authorList>
            <person name="Li C."/>
            <person name="Wickell D."/>
            <person name="Kuo L.Y."/>
            <person name="Chen X."/>
            <person name="Nie B."/>
            <person name="Liao X."/>
            <person name="Peng D."/>
            <person name="Ji J."/>
            <person name="Jenkins J."/>
            <person name="Williams M."/>
            <person name="Shu S."/>
            <person name="Plott C."/>
            <person name="Barry K."/>
            <person name="Rajasekar S."/>
            <person name="Grimwood J."/>
            <person name="Han X."/>
            <person name="Sun S."/>
            <person name="Hou Z."/>
            <person name="He W."/>
            <person name="Dai G."/>
            <person name="Sun C."/>
            <person name="Schmutz J."/>
            <person name="Leebens-Mack J.H."/>
            <person name="Li F.W."/>
            <person name="Wang L."/>
        </authorList>
    </citation>
    <scope>NUCLEOTIDE SEQUENCE [LARGE SCALE GENOMIC DNA]</scope>
    <source>
        <strain evidence="2">cv. PW_Plant_1</strain>
    </source>
</reference>
<evidence type="ECO:0000313" key="1">
    <source>
        <dbReference type="EMBL" id="KAJ7520483.1"/>
    </source>
</evidence>
<sequence>MLTPRAKIRPTADASSPASWVSLTLLNCNHFPSPVISLDSQAAQNEAKDLLLSTPCAQMQNGLADSLVVWSSKTVVRFDELQGVKFRSCFRATKGSRKSVRSVDCAVLRVGDWTAGIRKQHVNVARHIDGFIRRNCSRVPLGWACLSQEEYAHGKKEDASGAGEGGGANAFEDKQKRVLILMSDTGGGHRASAEAIKATFALEYGDEYSVSALSVHHLYR</sequence>
<dbReference type="EMBL" id="CM055110">
    <property type="protein sequence ID" value="KAJ7520483.1"/>
    <property type="molecule type" value="Genomic_DNA"/>
</dbReference>
<keyword evidence="2" id="KW-1185">Reference proteome</keyword>
<dbReference type="Proteomes" id="UP001162992">
    <property type="component" value="Chromosome 19"/>
</dbReference>
<protein>
    <submittedName>
        <fullName evidence="1">Uncharacterized protein</fullName>
    </submittedName>
</protein>